<dbReference type="InterPro" id="IPR050232">
    <property type="entry name" value="FBL13/AtMIF1-like"/>
</dbReference>
<proteinExistence type="predicted"/>
<dbReference type="PROSITE" id="PS50181">
    <property type="entry name" value="FBOX"/>
    <property type="match status" value="1"/>
</dbReference>
<reference evidence="2" key="2">
    <citation type="submission" date="2015-12" db="EMBL/GenBank/DDBJ databases">
        <title>Update maize B73 reference genome by single molecule sequencing technologies.</title>
        <authorList>
            <consortium name="Maize Genome Sequencing Project"/>
            <person name="Ware D."/>
        </authorList>
    </citation>
    <scope>NUCLEOTIDE SEQUENCE</scope>
    <source>
        <tissue evidence="2">Seedling</tissue>
    </source>
</reference>
<evidence type="ECO:0000313" key="4">
    <source>
        <dbReference type="Proteomes" id="UP000007305"/>
    </source>
</evidence>
<feature type="domain" description="F-box" evidence="1">
    <location>
        <begin position="10"/>
        <end position="46"/>
    </location>
</feature>
<dbReference type="InterPro" id="IPR055411">
    <property type="entry name" value="LRR_FXL15/At3g58940/PEG3-like"/>
</dbReference>
<dbReference type="KEGG" id="zma:103630737"/>
<dbReference type="PANTHER" id="PTHR31900:SF30">
    <property type="entry name" value="SUPERFAMILY PROTEIN, PUTATIVE-RELATED"/>
    <property type="match status" value="1"/>
</dbReference>
<evidence type="ECO:0000313" key="2">
    <source>
        <dbReference type="EMBL" id="AQK88535.1"/>
    </source>
</evidence>
<dbReference type="Gene3D" id="1.20.1280.50">
    <property type="match status" value="1"/>
</dbReference>
<dbReference type="EnsemblPlants" id="Zm00001eb295990_T002">
    <property type="protein sequence ID" value="Zm00001eb295990_P002"/>
    <property type="gene ID" value="Zm00001eb295990"/>
</dbReference>
<keyword evidence="4" id="KW-1185">Reference proteome</keyword>
<dbReference type="PaxDb" id="4577-GRMZM2G154626_P01"/>
<dbReference type="GeneID" id="103630737"/>
<dbReference type="OMA" id="FLCTHFC"/>
<dbReference type="ExpressionAtlas" id="A0A1D6MCX4">
    <property type="expression patterns" value="baseline and differential"/>
</dbReference>
<dbReference type="AlphaFoldDB" id="A0A1D6MCX4"/>
<dbReference type="EMBL" id="CM000782">
    <property type="protein sequence ID" value="AQK88535.1"/>
    <property type="molecule type" value="Genomic_DNA"/>
</dbReference>
<protein>
    <submittedName>
        <fullName evidence="2">F-box protein family-like protein</fullName>
    </submittedName>
</protein>
<dbReference type="Pfam" id="PF24758">
    <property type="entry name" value="LRR_At5g56370"/>
    <property type="match status" value="1"/>
</dbReference>
<reference evidence="3" key="3">
    <citation type="submission" date="2019-07" db="EMBL/GenBank/DDBJ databases">
        <authorList>
            <person name="Seetharam A."/>
            <person name="Woodhouse M."/>
            <person name="Cannon E."/>
        </authorList>
    </citation>
    <scope>NUCLEOTIDE SEQUENCE [LARGE SCALE GENOMIC DNA]</scope>
    <source>
        <strain evidence="3">cv. B73</strain>
    </source>
</reference>
<dbReference type="InterPro" id="IPR001810">
    <property type="entry name" value="F-box_dom"/>
</dbReference>
<dbReference type="OrthoDB" id="1155922at2759"/>
<sequence length="409" mass="46395">MEAKQAAAAVDRLSSLPAELQDEILVRLDLRDAVRTSALSRTWRDLWKSLSVLSLSFPVGTQPSVVDSILLPYIGPRVSLFDFCVNEASVGRIDDWLVALSRCRVESIHISNRLGSCDYFNLHSSIFSLGDLVSLRLEGCNIPPLPVGFAGFPALQELDLAFVNFPSNEDKQLEAIIRRSPLLHTLFMCNVCIPDGYPDSVIEAPNLRVLSFVSEYDYGCRFGELPCLEYADIDALFCPQHEHDYGFFLARFAHVQRLTIFCPAADVNMPYTLPFTFYNLKNLELCLNFGEMDSILFMFTLLRSCRNLQGIEIESQDIDQSFEADWEFLNALWTHDMCSDLQTVHMMCISWLPNEISFMKLMLSKATVLRTLDVDRHPADFDDPIIDMLTCKRASAQARVLFGGLEQQW</sequence>
<evidence type="ECO:0000313" key="3">
    <source>
        <dbReference type="EnsemblPlants" id="Zm00001eb295990_P002"/>
    </source>
</evidence>
<reference evidence="4" key="1">
    <citation type="journal article" date="2009" name="Science">
        <title>The B73 maize genome: complexity, diversity, and dynamics.</title>
        <authorList>
            <person name="Schnable P.S."/>
            <person name="Ware D."/>
            <person name="Fulton R.S."/>
            <person name="Stein J.C."/>
            <person name="Wei F."/>
            <person name="Pasternak S."/>
            <person name="Liang C."/>
            <person name="Zhang J."/>
            <person name="Fulton L."/>
            <person name="Graves T.A."/>
            <person name="Minx P."/>
            <person name="Reily A.D."/>
            <person name="Courtney L."/>
            <person name="Kruchowski S.S."/>
            <person name="Tomlinson C."/>
            <person name="Strong C."/>
            <person name="Delehaunty K."/>
            <person name="Fronick C."/>
            <person name="Courtney B."/>
            <person name="Rock S.M."/>
            <person name="Belter E."/>
            <person name="Du F."/>
            <person name="Kim K."/>
            <person name="Abbott R.M."/>
            <person name="Cotton M."/>
            <person name="Levy A."/>
            <person name="Marchetto P."/>
            <person name="Ochoa K."/>
            <person name="Jackson S.M."/>
            <person name="Gillam B."/>
            <person name="Chen W."/>
            <person name="Yan L."/>
            <person name="Higginbotham J."/>
            <person name="Cardenas M."/>
            <person name="Waligorski J."/>
            <person name="Applebaum E."/>
            <person name="Phelps L."/>
            <person name="Falcone J."/>
            <person name="Kanchi K."/>
            <person name="Thane T."/>
            <person name="Scimone A."/>
            <person name="Thane N."/>
            <person name="Henke J."/>
            <person name="Wang T."/>
            <person name="Ruppert J."/>
            <person name="Shah N."/>
            <person name="Rotter K."/>
            <person name="Hodges J."/>
            <person name="Ingenthron E."/>
            <person name="Cordes M."/>
            <person name="Kohlberg S."/>
            <person name="Sgro J."/>
            <person name="Delgado B."/>
            <person name="Mead K."/>
            <person name="Chinwalla A."/>
            <person name="Leonard S."/>
            <person name="Crouse K."/>
            <person name="Collura K."/>
            <person name="Kudrna D."/>
            <person name="Currie J."/>
            <person name="He R."/>
            <person name="Angelova A."/>
            <person name="Rajasekar S."/>
            <person name="Mueller T."/>
            <person name="Lomeli R."/>
            <person name="Scara G."/>
            <person name="Ko A."/>
            <person name="Delaney K."/>
            <person name="Wissotski M."/>
            <person name="Lopez G."/>
            <person name="Campos D."/>
            <person name="Braidotti M."/>
            <person name="Ashley E."/>
            <person name="Golser W."/>
            <person name="Kim H."/>
            <person name="Lee S."/>
            <person name="Lin J."/>
            <person name="Dujmic Z."/>
            <person name="Kim W."/>
            <person name="Talag J."/>
            <person name="Zuccolo A."/>
            <person name="Fan C."/>
            <person name="Sebastian A."/>
            <person name="Kramer M."/>
            <person name="Spiegel L."/>
            <person name="Nascimento L."/>
            <person name="Zutavern T."/>
            <person name="Miller B."/>
            <person name="Ambroise C."/>
            <person name="Muller S."/>
            <person name="Spooner W."/>
            <person name="Narechania A."/>
            <person name="Ren L."/>
            <person name="Wei S."/>
            <person name="Kumari S."/>
            <person name="Faga B."/>
            <person name="Levy M.J."/>
            <person name="McMahan L."/>
            <person name="Van Buren P."/>
            <person name="Vaughn M.W."/>
            <person name="Ying K."/>
            <person name="Yeh C.-T."/>
            <person name="Emrich S.J."/>
            <person name="Jia Y."/>
            <person name="Kalyanaraman A."/>
            <person name="Hsia A.-P."/>
            <person name="Barbazuk W.B."/>
            <person name="Baucom R.S."/>
            <person name="Brutnell T.P."/>
            <person name="Carpita N.C."/>
            <person name="Chaparro C."/>
            <person name="Chia J.-M."/>
            <person name="Deragon J.-M."/>
            <person name="Estill J.C."/>
            <person name="Fu Y."/>
            <person name="Jeddeloh J.A."/>
            <person name="Han Y."/>
            <person name="Lee H."/>
            <person name="Li P."/>
            <person name="Lisch D.R."/>
            <person name="Liu S."/>
            <person name="Liu Z."/>
            <person name="Nagel D.H."/>
            <person name="McCann M.C."/>
            <person name="SanMiguel P."/>
            <person name="Myers A.M."/>
            <person name="Nettleton D."/>
            <person name="Nguyen J."/>
            <person name="Penning B.W."/>
            <person name="Ponnala L."/>
            <person name="Schneider K.L."/>
            <person name="Schwartz D.C."/>
            <person name="Sharma A."/>
            <person name="Soderlund C."/>
            <person name="Springer N.M."/>
            <person name="Sun Q."/>
            <person name="Wang H."/>
            <person name="Waterman M."/>
            <person name="Westerman R."/>
            <person name="Wolfgruber T.K."/>
            <person name="Yang L."/>
            <person name="Yu Y."/>
            <person name="Zhang L."/>
            <person name="Zhou S."/>
            <person name="Zhu Q."/>
            <person name="Bennetzen J.L."/>
            <person name="Dawe R.K."/>
            <person name="Jiang J."/>
            <person name="Jiang N."/>
            <person name="Presting G.G."/>
            <person name="Wessler S.R."/>
            <person name="Aluru S."/>
            <person name="Martienssen R.A."/>
            <person name="Clifton S.W."/>
            <person name="McCombie W.R."/>
            <person name="Wing R.A."/>
            <person name="Wilson R.K."/>
        </authorList>
    </citation>
    <scope>NUCLEOTIDE SEQUENCE [LARGE SCALE GENOMIC DNA]</scope>
    <source>
        <strain evidence="4">cv. B73</strain>
    </source>
</reference>
<dbReference type="PANTHER" id="PTHR31900">
    <property type="entry name" value="F-BOX/RNI SUPERFAMILY PROTEIN-RELATED"/>
    <property type="match status" value="1"/>
</dbReference>
<organism evidence="3 4">
    <name type="scientific">Zea mays</name>
    <name type="common">Maize</name>
    <dbReference type="NCBI Taxonomy" id="4577"/>
    <lineage>
        <taxon>Eukaryota</taxon>
        <taxon>Viridiplantae</taxon>
        <taxon>Streptophyta</taxon>
        <taxon>Embryophyta</taxon>
        <taxon>Tracheophyta</taxon>
        <taxon>Spermatophyta</taxon>
        <taxon>Magnoliopsida</taxon>
        <taxon>Liliopsida</taxon>
        <taxon>Poales</taxon>
        <taxon>Poaceae</taxon>
        <taxon>PACMAD clade</taxon>
        <taxon>Panicoideae</taxon>
        <taxon>Andropogonodae</taxon>
        <taxon>Andropogoneae</taxon>
        <taxon>Tripsacinae</taxon>
        <taxon>Zea</taxon>
    </lineage>
</organism>
<dbReference type="SMART" id="SM00256">
    <property type="entry name" value="FBOX"/>
    <property type="match status" value="1"/>
</dbReference>
<dbReference type="RefSeq" id="XP_008650013.1">
    <property type="nucleotide sequence ID" value="XM_008651791.4"/>
</dbReference>
<dbReference type="Gene3D" id="3.80.10.10">
    <property type="entry name" value="Ribonuclease Inhibitor"/>
    <property type="match status" value="1"/>
</dbReference>
<evidence type="ECO:0000259" key="1">
    <source>
        <dbReference type="PROSITE" id="PS50181"/>
    </source>
</evidence>
<dbReference type="Gramene" id="Zm00001eb295990_T002">
    <property type="protein sequence ID" value="Zm00001eb295990_P002"/>
    <property type="gene ID" value="Zm00001eb295990"/>
</dbReference>
<gene>
    <name evidence="3" type="primary">LOC103630737</name>
    <name evidence="2" type="ORF">ZEAMMB73_Zm00001d039026</name>
</gene>
<name>A0A1D6MCX4_MAIZE</name>
<dbReference type="eggNOG" id="ENOG502QTI8">
    <property type="taxonomic scope" value="Eukaryota"/>
</dbReference>
<dbReference type="Proteomes" id="UP000007305">
    <property type="component" value="Chromosome 6"/>
</dbReference>
<dbReference type="InterPro" id="IPR032675">
    <property type="entry name" value="LRR_dom_sf"/>
</dbReference>
<dbReference type="SUPFAM" id="SSF52047">
    <property type="entry name" value="RNI-like"/>
    <property type="match status" value="1"/>
</dbReference>
<reference evidence="3" key="4">
    <citation type="submission" date="2021-05" db="UniProtKB">
        <authorList>
            <consortium name="EnsemblPlants"/>
        </authorList>
    </citation>
    <scope>IDENTIFICATION</scope>
    <source>
        <strain evidence="3">cv. B73</strain>
    </source>
</reference>
<accession>A0A1D6MCX4</accession>
<dbReference type="Pfam" id="PF00646">
    <property type="entry name" value="F-box"/>
    <property type="match status" value="1"/>
</dbReference>